<name>A0A5P1E707_ASPOF</name>
<reference evidence="3" key="1">
    <citation type="journal article" date="2017" name="Nat. Commun.">
        <title>The asparagus genome sheds light on the origin and evolution of a young Y chromosome.</title>
        <authorList>
            <person name="Harkess A."/>
            <person name="Zhou J."/>
            <person name="Xu C."/>
            <person name="Bowers J.E."/>
            <person name="Van der Hulst R."/>
            <person name="Ayyampalayam S."/>
            <person name="Mercati F."/>
            <person name="Riccardi P."/>
            <person name="McKain M.R."/>
            <person name="Kakrana A."/>
            <person name="Tang H."/>
            <person name="Ray J."/>
            <person name="Groenendijk J."/>
            <person name="Arikit S."/>
            <person name="Mathioni S.M."/>
            <person name="Nakano M."/>
            <person name="Shan H."/>
            <person name="Telgmann-Rauber A."/>
            <person name="Kanno A."/>
            <person name="Yue Z."/>
            <person name="Chen H."/>
            <person name="Li W."/>
            <person name="Chen Y."/>
            <person name="Xu X."/>
            <person name="Zhang Y."/>
            <person name="Luo S."/>
            <person name="Chen H."/>
            <person name="Gao J."/>
            <person name="Mao Z."/>
            <person name="Pires J.C."/>
            <person name="Luo M."/>
            <person name="Kudrna D."/>
            <person name="Wing R.A."/>
            <person name="Meyers B.C."/>
            <person name="Yi K."/>
            <person name="Kong H."/>
            <person name="Lavrijsen P."/>
            <person name="Sunseri F."/>
            <person name="Falavigna A."/>
            <person name="Ye Y."/>
            <person name="Leebens-Mack J.H."/>
            <person name="Chen G."/>
        </authorList>
    </citation>
    <scope>NUCLEOTIDE SEQUENCE [LARGE SCALE GENOMIC DNA]</scope>
    <source>
        <strain evidence="3">cv. DH0086</strain>
    </source>
</reference>
<feature type="region of interest" description="Disordered" evidence="1">
    <location>
        <begin position="1"/>
        <end position="31"/>
    </location>
</feature>
<evidence type="ECO:0000313" key="2">
    <source>
        <dbReference type="EMBL" id="ONK56776.1"/>
    </source>
</evidence>
<dbReference type="Gramene" id="ONK56776">
    <property type="protein sequence ID" value="ONK56776"/>
    <property type="gene ID" value="A4U43_C10F12810"/>
</dbReference>
<dbReference type="EMBL" id="CM007390">
    <property type="protein sequence ID" value="ONK56776.1"/>
    <property type="molecule type" value="Genomic_DNA"/>
</dbReference>
<keyword evidence="3" id="KW-1185">Reference proteome</keyword>
<gene>
    <name evidence="2" type="ORF">A4U43_C10F12810</name>
</gene>
<sequence length="118" mass="13067">MRQYLIGSSGVGPPPPKPSELLGSKGDSGARDIRLDGAAVETAEREKEEVKVVEEVEEVVFDSGRTTMMDRLFLDFDGEDKEDAAEEGFNFSFSIIKPWEPRQLVEAPVVVGYFGDLR</sequence>
<evidence type="ECO:0000313" key="3">
    <source>
        <dbReference type="Proteomes" id="UP000243459"/>
    </source>
</evidence>
<organism evidence="2 3">
    <name type="scientific">Asparagus officinalis</name>
    <name type="common">Garden asparagus</name>
    <dbReference type="NCBI Taxonomy" id="4686"/>
    <lineage>
        <taxon>Eukaryota</taxon>
        <taxon>Viridiplantae</taxon>
        <taxon>Streptophyta</taxon>
        <taxon>Embryophyta</taxon>
        <taxon>Tracheophyta</taxon>
        <taxon>Spermatophyta</taxon>
        <taxon>Magnoliopsida</taxon>
        <taxon>Liliopsida</taxon>
        <taxon>Asparagales</taxon>
        <taxon>Asparagaceae</taxon>
        <taxon>Asparagoideae</taxon>
        <taxon>Asparagus</taxon>
    </lineage>
</organism>
<dbReference type="AlphaFoldDB" id="A0A5P1E707"/>
<dbReference type="Proteomes" id="UP000243459">
    <property type="component" value="Chromosome 10"/>
</dbReference>
<proteinExistence type="predicted"/>
<protein>
    <submittedName>
        <fullName evidence="2">Uncharacterized protein</fullName>
    </submittedName>
</protein>
<evidence type="ECO:0000256" key="1">
    <source>
        <dbReference type="SAM" id="MobiDB-lite"/>
    </source>
</evidence>
<accession>A0A5P1E707</accession>